<dbReference type="AlphaFoldDB" id="A0A1H0UY40"/>
<reference evidence="2 3" key="1">
    <citation type="submission" date="2016-10" db="EMBL/GenBank/DDBJ databases">
        <authorList>
            <person name="de Groot N.N."/>
        </authorList>
    </citation>
    <scope>NUCLEOTIDE SEQUENCE [LARGE SCALE GENOMIC DNA]</scope>
    <source>
        <strain evidence="2 3">DSM 12272</strain>
    </source>
</reference>
<proteinExistence type="predicted"/>
<accession>A0A1H0UY40</accession>
<dbReference type="Pfam" id="PF02229">
    <property type="entry name" value="PC4"/>
    <property type="match status" value="1"/>
</dbReference>
<dbReference type="GO" id="GO:0006355">
    <property type="term" value="P:regulation of DNA-templated transcription"/>
    <property type="evidence" value="ECO:0007669"/>
    <property type="project" value="InterPro"/>
</dbReference>
<dbReference type="Gene3D" id="2.30.31.70">
    <property type="match status" value="1"/>
</dbReference>
<dbReference type="GO" id="GO:0003677">
    <property type="term" value="F:DNA binding"/>
    <property type="evidence" value="ECO:0007669"/>
    <property type="project" value="InterPro"/>
</dbReference>
<organism evidence="2 3">
    <name type="scientific">Clostridium gasigenes</name>
    <dbReference type="NCBI Taxonomy" id="94869"/>
    <lineage>
        <taxon>Bacteria</taxon>
        <taxon>Bacillati</taxon>
        <taxon>Bacillota</taxon>
        <taxon>Clostridia</taxon>
        <taxon>Eubacteriales</taxon>
        <taxon>Clostridiaceae</taxon>
        <taxon>Clostridium</taxon>
    </lineage>
</organism>
<name>A0A1H0UY40_9CLOT</name>
<dbReference type="Proteomes" id="UP000198597">
    <property type="component" value="Unassembled WGS sequence"/>
</dbReference>
<keyword evidence="3" id="KW-1185">Reference proteome</keyword>
<evidence type="ECO:0000313" key="2">
    <source>
        <dbReference type="EMBL" id="SDP70975.1"/>
    </source>
</evidence>
<gene>
    <name evidence="2" type="ORF">SAMN04488529_11335</name>
</gene>
<feature type="domain" description="Transcriptional coactivator p15 (PC4) C-terminal" evidence="1">
    <location>
        <begin position="30"/>
        <end position="78"/>
    </location>
</feature>
<evidence type="ECO:0000313" key="3">
    <source>
        <dbReference type="Proteomes" id="UP000198597"/>
    </source>
</evidence>
<dbReference type="InterPro" id="IPR003173">
    <property type="entry name" value="PC4_C"/>
</dbReference>
<evidence type="ECO:0000259" key="1">
    <source>
        <dbReference type="Pfam" id="PF02229"/>
    </source>
</evidence>
<dbReference type="InterPro" id="IPR017154">
    <property type="entry name" value="PC4-like"/>
</dbReference>
<protein>
    <recommendedName>
        <fullName evidence="1">Transcriptional coactivator p15 (PC4) C-terminal domain-containing protein</fullName>
    </recommendedName>
</protein>
<sequence>MIQEMYKGAIKMADFKFDIKNNLGTISQSAKGWNREINVMTWNNKKPKIDIREWDENHEQMGKGITLNKEELKQLKEILNQVDIDELEID</sequence>
<dbReference type="PIRSF" id="PIRSF037246">
    <property type="entry name" value="UCP037246"/>
    <property type="match status" value="1"/>
</dbReference>
<dbReference type="EMBL" id="FNJM01000013">
    <property type="protein sequence ID" value="SDP70975.1"/>
    <property type="molecule type" value="Genomic_DNA"/>
</dbReference>